<dbReference type="Gene3D" id="3.30.450.20">
    <property type="entry name" value="PAS domain"/>
    <property type="match status" value="1"/>
</dbReference>
<dbReference type="InterPro" id="IPR000700">
    <property type="entry name" value="PAS-assoc_C"/>
</dbReference>
<reference evidence="2 3" key="1">
    <citation type="submission" date="2019-11" db="EMBL/GenBank/DDBJ databases">
        <title>Comparative genomics of hydrocarbon-degrading Desulfosarcina strains.</title>
        <authorList>
            <person name="Watanabe M."/>
            <person name="Kojima H."/>
            <person name="Fukui M."/>
        </authorList>
    </citation>
    <scope>NUCLEOTIDE SEQUENCE [LARGE SCALE GENOMIC DNA]</scope>
    <source>
        <strain evidence="3">oXyS1</strain>
    </source>
</reference>
<accession>A0A5K8A481</accession>
<proteinExistence type="predicted"/>
<dbReference type="Proteomes" id="UP000422108">
    <property type="component" value="Chromosome"/>
</dbReference>
<feature type="domain" description="PAC" evidence="1">
    <location>
        <begin position="1"/>
        <end position="39"/>
    </location>
</feature>
<evidence type="ECO:0000259" key="1">
    <source>
        <dbReference type="PROSITE" id="PS50113"/>
    </source>
</evidence>
<dbReference type="EMBL" id="AP021879">
    <property type="protein sequence ID" value="BBO87291.1"/>
    <property type="molecule type" value="Genomic_DNA"/>
</dbReference>
<organism evidence="2 3">
    <name type="scientific">Desulfosarcina ovata subsp. ovata</name>
    <dbReference type="NCBI Taxonomy" id="2752305"/>
    <lineage>
        <taxon>Bacteria</taxon>
        <taxon>Pseudomonadati</taxon>
        <taxon>Thermodesulfobacteriota</taxon>
        <taxon>Desulfobacteria</taxon>
        <taxon>Desulfobacterales</taxon>
        <taxon>Desulfosarcinaceae</taxon>
        <taxon>Desulfosarcina</taxon>
    </lineage>
</organism>
<dbReference type="PROSITE" id="PS50113">
    <property type="entry name" value="PAC"/>
    <property type="match status" value="1"/>
</dbReference>
<evidence type="ECO:0000313" key="3">
    <source>
        <dbReference type="Proteomes" id="UP000422108"/>
    </source>
</evidence>
<sequence>MWVRAYITADRDEGEAVVQWRMVLMDISREKEAEKKLQKLNESLEHPVRRASSAWAAELITTWAVRLS</sequence>
<protein>
    <recommendedName>
        <fullName evidence="1">PAC domain-containing protein</fullName>
    </recommendedName>
</protein>
<gene>
    <name evidence="2" type="ORF">DSCOOX_04710</name>
</gene>
<keyword evidence="3" id="KW-1185">Reference proteome</keyword>
<dbReference type="AlphaFoldDB" id="A0A5K8A481"/>
<evidence type="ECO:0000313" key="2">
    <source>
        <dbReference type="EMBL" id="BBO87291.1"/>
    </source>
</evidence>
<name>A0A5K8A481_9BACT</name>